<gene>
    <name evidence="2" type="ORF">HannXRQ_Chr01g0005021</name>
</gene>
<protein>
    <submittedName>
        <fullName evidence="2">Uncharacterized protein</fullName>
    </submittedName>
</protein>
<organism evidence="2 3">
    <name type="scientific">Helianthus annuus</name>
    <name type="common">Common sunflower</name>
    <dbReference type="NCBI Taxonomy" id="4232"/>
    <lineage>
        <taxon>Eukaryota</taxon>
        <taxon>Viridiplantae</taxon>
        <taxon>Streptophyta</taxon>
        <taxon>Embryophyta</taxon>
        <taxon>Tracheophyta</taxon>
        <taxon>Spermatophyta</taxon>
        <taxon>Magnoliopsida</taxon>
        <taxon>eudicotyledons</taxon>
        <taxon>Gunneridae</taxon>
        <taxon>Pentapetalae</taxon>
        <taxon>asterids</taxon>
        <taxon>campanulids</taxon>
        <taxon>Asterales</taxon>
        <taxon>Asteraceae</taxon>
        <taxon>Asteroideae</taxon>
        <taxon>Heliantheae alliance</taxon>
        <taxon>Heliantheae</taxon>
        <taxon>Helianthus</taxon>
    </lineage>
</organism>
<dbReference type="AlphaFoldDB" id="A0A251VMF0"/>
<name>A0A251VMF0_HELAN</name>
<evidence type="ECO:0000313" key="2">
    <source>
        <dbReference type="EMBL" id="OTG36202.1"/>
    </source>
</evidence>
<dbReference type="OMA" id="FHERCRC"/>
<dbReference type="EMBL" id="CM007890">
    <property type="protein sequence ID" value="OTG36202.1"/>
    <property type="molecule type" value="Genomic_DNA"/>
</dbReference>
<dbReference type="InParanoid" id="A0A251VMF0"/>
<sequence length="73" mass="8282">MLLVFLLTLGDVVDENNDELVEIGFAHPVHKIHEDCRRVRKPEWHDKKLVMTVASSESGFGDVLIPDSQLMIP</sequence>
<feature type="chain" id="PRO_5013304438" evidence="1">
    <location>
        <begin position="16"/>
        <end position="73"/>
    </location>
</feature>
<keyword evidence="1" id="KW-0732">Signal</keyword>
<evidence type="ECO:0000313" key="3">
    <source>
        <dbReference type="Proteomes" id="UP000215914"/>
    </source>
</evidence>
<feature type="signal peptide" evidence="1">
    <location>
        <begin position="1"/>
        <end position="15"/>
    </location>
</feature>
<accession>A0A251VMF0</accession>
<dbReference type="Proteomes" id="UP000215914">
    <property type="component" value="Chromosome 1"/>
</dbReference>
<keyword evidence="3" id="KW-1185">Reference proteome</keyword>
<evidence type="ECO:0000256" key="1">
    <source>
        <dbReference type="SAM" id="SignalP"/>
    </source>
</evidence>
<proteinExistence type="predicted"/>
<reference evidence="3" key="1">
    <citation type="journal article" date="2017" name="Nature">
        <title>The sunflower genome provides insights into oil metabolism, flowering and Asterid evolution.</title>
        <authorList>
            <person name="Badouin H."/>
            <person name="Gouzy J."/>
            <person name="Grassa C.J."/>
            <person name="Murat F."/>
            <person name="Staton S.E."/>
            <person name="Cottret L."/>
            <person name="Lelandais-Briere C."/>
            <person name="Owens G.L."/>
            <person name="Carrere S."/>
            <person name="Mayjonade B."/>
            <person name="Legrand L."/>
            <person name="Gill N."/>
            <person name="Kane N.C."/>
            <person name="Bowers J.E."/>
            <person name="Hubner S."/>
            <person name="Bellec A."/>
            <person name="Berard A."/>
            <person name="Berges H."/>
            <person name="Blanchet N."/>
            <person name="Boniface M.C."/>
            <person name="Brunel D."/>
            <person name="Catrice O."/>
            <person name="Chaidir N."/>
            <person name="Claudel C."/>
            <person name="Donnadieu C."/>
            <person name="Faraut T."/>
            <person name="Fievet G."/>
            <person name="Helmstetter N."/>
            <person name="King M."/>
            <person name="Knapp S.J."/>
            <person name="Lai Z."/>
            <person name="Le Paslier M.C."/>
            <person name="Lippi Y."/>
            <person name="Lorenzon L."/>
            <person name="Mandel J.R."/>
            <person name="Marage G."/>
            <person name="Marchand G."/>
            <person name="Marquand E."/>
            <person name="Bret-Mestries E."/>
            <person name="Morien E."/>
            <person name="Nambeesan S."/>
            <person name="Nguyen T."/>
            <person name="Pegot-Espagnet P."/>
            <person name="Pouilly N."/>
            <person name="Raftis F."/>
            <person name="Sallet E."/>
            <person name="Schiex T."/>
            <person name="Thomas J."/>
            <person name="Vandecasteele C."/>
            <person name="Vares D."/>
            <person name="Vear F."/>
            <person name="Vautrin S."/>
            <person name="Crespi M."/>
            <person name="Mangin B."/>
            <person name="Burke J.M."/>
            <person name="Salse J."/>
            <person name="Munos S."/>
            <person name="Vincourt P."/>
            <person name="Rieseberg L.H."/>
            <person name="Langlade N.B."/>
        </authorList>
    </citation>
    <scope>NUCLEOTIDE SEQUENCE [LARGE SCALE GENOMIC DNA]</scope>
    <source>
        <strain evidence="3">cv. SF193</strain>
    </source>
</reference>